<keyword evidence="4" id="KW-1185">Reference proteome</keyword>
<dbReference type="Proteomes" id="UP000076874">
    <property type="component" value="Unassembled WGS sequence"/>
</dbReference>
<evidence type="ECO:0000259" key="2">
    <source>
        <dbReference type="Pfam" id="PF10056"/>
    </source>
</evidence>
<feature type="compositionally biased region" description="Low complexity" evidence="1">
    <location>
        <begin position="322"/>
        <end position="332"/>
    </location>
</feature>
<dbReference type="OrthoDB" id="5288828at2759"/>
<evidence type="ECO:0000313" key="4">
    <source>
        <dbReference type="Proteomes" id="UP000076874"/>
    </source>
</evidence>
<dbReference type="PANTHER" id="PTHR38113:SF1">
    <property type="entry name" value="DUF2293 DOMAIN-CONTAINING PROTEIN"/>
    <property type="match status" value="1"/>
</dbReference>
<feature type="region of interest" description="Disordered" evidence="1">
    <location>
        <begin position="1"/>
        <end position="37"/>
    </location>
</feature>
<protein>
    <recommendedName>
        <fullName evidence="2">DUF2293 domain-containing protein</fullName>
    </recommendedName>
</protein>
<proteinExistence type="predicted"/>
<feature type="region of interest" description="Disordered" evidence="1">
    <location>
        <begin position="322"/>
        <end position="347"/>
    </location>
</feature>
<dbReference type="InterPro" id="IPR018744">
    <property type="entry name" value="DUF2293"/>
</dbReference>
<feature type="compositionally biased region" description="Basic and acidic residues" evidence="1">
    <location>
        <begin position="83"/>
        <end position="93"/>
    </location>
</feature>
<evidence type="ECO:0000256" key="1">
    <source>
        <dbReference type="SAM" id="MobiDB-lite"/>
    </source>
</evidence>
<feature type="domain" description="DUF2293" evidence="2">
    <location>
        <begin position="116"/>
        <end position="204"/>
    </location>
</feature>
<organism evidence="3 4">
    <name type="scientific">Niveomyces insectorum RCEF 264</name>
    <dbReference type="NCBI Taxonomy" id="1081102"/>
    <lineage>
        <taxon>Eukaryota</taxon>
        <taxon>Fungi</taxon>
        <taxon>Dikarya</taxon>
        <taxon>Ascomycota</taxon>
        <taxon>Pezizomycotina</taxon>
        <taxon>Sordariomycetes</taxon>
        <taxon>Hypocreomycetidae</taxon>
        <taxon>Hypocreales</taxon>
        <taxon>Cordycipitaceae</taxon>
        <taxon>Niveomyces</taxon>
    </lineage>
</organism>
<dbReference type="Pfam" id="PF10056">
    <property type="entry name" value="DUF2293"/>
    <property type="match status" value="1"/>
</dbReference>
<dbReference type="EMBL" id="AZHD01000002">
    <property type="protein sequence ID" value="OAA67241.1"/>
    <property type="molecule type" value="Genomic_DNA"/>
</dbReference>
<sequence length="347" mass="38194">MGREKKHAGRVVGPGGHAKERHKKTLRSKTWGFPTLPPTVLNARPVVPNLKSKHHSYYELVENKDKKKKLEFKTIVEQAREAIGDSDDSREGRVAPGLPEPIPETQEEINEQADKAIRDLFPRIPNTDRQLIIEHSFKKGASKKGEPLVGLARGITLSRRVQLAVLAHIRHTHTRYDQLLRETSYANARKAVESLCLDILVKWRGDEETGRDQLDEILREVIVISDTESEDEDAEEEDGRDDGGSEDGENETSVGESGDSAEETTRRVMSYSPPPAVTPVPEPTVAPQPTPAVRANTPAYAVRVGKARRGFKRRLAAAAAAAAGATTTATNAVPHGESLAWRNRDGP</sequence>
<reference evidence="3 4" key="1">
    <citation type="journal article" date="2016" name="Genome Biol. Evol.">
        <title>Divergent and convergent evolution of fungal pathogenicity.</title>
        <authorList>
            <person name="Shang Y."/>
            <person name="Xiao G."/>
            <person name="Zheng P."/>
            <person name="Cen K."/>
            <person name="Zhan S."/>
            <person name="Wang C."/>
        </authorList>
    </citation>
    <scope>NUCLEOTIDE SEQUENCE [LARGE SCALE GENOMIC DNA]</scope>
    <source>
        <strain evidence="3 4">RCEF 264</strain>
    </source>
</reference>
<dbReference type="AlphaFoldDB" id="A0A167Z9E8"/>
<evidence type="ECO:0000313" key="3">
    <source>
        <dbReference type="EMBL" id="OAA67241.1"/>
    </source>
</evidence>
<accession>A0A167Z9E8</accession>
<feature type="region of interest" description="Disordered" evidence="1">
    <location>
        <begin position="83"/>
        <end position="102"/>
    </location>
</feature>
<feature type="region of interest" description="Disordered" evidence="1">
    <location>
        <begin position="225"/>
        <end position="292"/>
    </location>
</feature>
<feature type="compositionally biased region" description="Pro residues" evidence="1">
    <location>
        <begin position="272"/>
        <end position="290"/>
    </location>
</feature>
<gene>
    <name evidence="3" type="ORF">SPI_01817</name>
</gene>
<feature type="compositionally biased region" description="Acidic residues" evidence="1">
    <location>
        <begin position="227"/>
        <end position="250"/>
    </location>
</feature>
<comment type="caution">
    <text evidence="3">The sequence shown here is derived from an EMBL/GenBank/DDBJ whole genome shotgun (WGS) entry which is preliminary data.</text>
</comment>
<name>A0A167Z9E8_9HYPO</name>
<dbReference type="PANTHER" id="PTHR38113">
    <property type="match status" value="1"/>
</dbReference>